<accession>A0ABS3Q202</accession>
<dbReference type="InterPro" id="IPR028098">
    <property type="entry name" value="Glyco_trans_4-like_N"/>
</dbReference>
<dbReference type="RefSeq" id="WP_208147167.1">
    <property type="nucleotide sequence ID" value="NZ_JAGETV010000002.1"/>
</dbReference>
<dbReference type="InterPro" id="IPR001296">
    <property type="entry name" value="Glyco_trans_1"/>
</dbReference>
<protein>
    <submittedName>
        <fullName evidence="3">Glycosyltransferase WbuB</fullName>
    </submittedName>
</protein>
<dbReference type="Pfam" id="PF13579">
    <property type="entry name" value="Glyco_trans_4_4"/>
    <property type="match status" value="1"/>
</dbReference>
<proteinExistence type="predicted"/>
<evidence type="ECO:0000259" key="1">
    <source>
        <dbReference type="Pfam" id="PF00534"/>
    </source>
</evidence>
<name>A0ABS3Q202_9GAMM</name>
<reference evidence="3 4" key="1">
    <citation type="submission" date="2021-03" db="EMBL/GenBank/DDBJ databases">
        <title>Thiomicrorhabdus sp.nov.,novel sulfur-oxidizing bacteria isolated from coastal sediment.</title>
        <authorList>
            <person name="Liu X."/>
        </authorList>
    </citation>
    <scope>NUCLEOTIDE SEQUENCE [LARGE SCALE GENOMIC DNA]</scope>
    <source>
        <strain evidence="3 4">6S2-11</strain>
    </source>
</reference>
<organism evidence="3 4">
    <name type="scientific">Thiomicrorhabdus marina</name>
    <dbReference type="NCBI Taxonomy" id="2818442"/>
    <lineage>
        <taxon>Bacteria</taxon>
        <taxon>Pseudomonadati</taxon>
        <taxon>Pseudomonadota</taxon>
        <taxon>Gammaproteobacteria</taxon>
        <taxon>Thiotrichales</taxon>
        <taxon>Piscirickettsiaceae</taxon>
        <taxon>Thiomicrorhabdus</taxon>
    </lineage>
</organism>
<keyword evidence="4" id="KW-1185">Reference proteome</keyword>
<evidence type="ECO:0000313" key="3">
    <source>
        <dbReference type="EMBL" id="MBO1926344.1"/>
    </source>
</evidence>
<dbReference type="Proteomes" id="UP000664835">
    <property type="component" value="Unassembled WGS sequence"/>
</dbReference>
<dbReference type="PANTHER" id="PTHR45947:SF3">
    <property type="entry name" value="SULFOQUINOVOSYL TRANSFERASE SQD2"/>
    <property type="match status" value="1"/>
</dbReference>
<feature type="domain" description="Glycosyltransferase subfamily 4-like N-terminal" evidence="2">
    <location>
        <begin position="15"/>
        <end position="202"/>
    </location>
</feature>
<comment type="caution">
    <text evidence="3">The sequence shown here is derived from an EMBL/GenBank/DDBJ whole genome shotgun (WGS) entry which is preliminary data.</text>
</comment>
<dbReference type="Gene3D" id="3.40.50.2000">
    <property type="entry name" value="Glycogen Phosphorylase B"/>
    <property type="match status" value="2"/>
</dbReference>
<dbReference type="InterPro" id="IPR050194">
    <property type="entry name" value="Glycosyltransferase_grp1"/>
</dbReference>
<evidence type="ECO:0000313" key="4">
    <source>
        <dbReference type="Proteomes" id="UP000664835"/>
    </source>
</evidence>
<dbReference type="Pfam" id="PF00534">
    <property type="entry name" value="Glycos_transf_1"/>
    <property type="match status" value="1"/>
</dbReference>
<feature type="domain" description="Glycosyl transferase family 1" evidence="1">
    <location>
        <begin position="214"/>
        <end position="376"/>
    </location>
</feature>
<dbReference type="PANTHER" id="PTHR45947">
    <property type="entry name" value="SULFOQUINOVOSYL TRANSFERASE SQD2"/>
    <property type="match status" value="1"/>
</dbReference>
<dbReference type="SUPFAM" id="SSF53756">
    <property type="entry name" value="UDP-Glycosyltransferase/glycogen phosphorylase"/>
    <property type="match status" value="1"/>
</dbReference>
<dbReference type="CDD" id="cd03794">
    <property type="entry name" value="GT4_WbuB-like"/>
    <property type="match status" value="1"/>
</dbReference>
<sequence>MKLLLISTNYSPELTGIGKYSGEMAQWLAEQGHEVRVVCAPPYYPEWQVHAGFSGWKYKKETSDNLTVYRCPIWVPKKVSGLKRLVHLASFAASSLPVVLRHIFWRADVVFCVEPPLFNSFGAIVTAKLSGAKSVLHIQDFEVDAAFELGIVKAGWLKKFIYGVERFLMRRFDRVSTISLSMMNLLDKKQIDRERQLFFPNWVDTSIIHPLQRSSYRNELNIADDQVVCLYSGNMGLKQGLEIIIDAAELLENEKIVFLMAGFGAAVDVLKGKSAGIEKVVWLPLQPFEKLNEFLNVADIHLLPQQAGAADLVMPSKLTGMLSSGRSIVATADEGTEVHTVLNGMAEITRPGDVDDFAESIKKLAKDADLRSEYGIKNRYYAEQNLNVSAIMQRFENELNNLLEVKK</sequence>
<evidence type="ECO:0000259" key="2">
    <source>
        <dbReference type="Pfam" id="PF13579"/>
    </source>
</evidence>
<gene>
    <name evidence="3" type="ORF">J3998_02035</name>
</gene>
<dbReference type="EMBL" id="JAGETV010000002">
    <property type="protein sequence ID" value="MBO1926344.1"/>
    <property type="molecule type" value="Genomic_DNA"/>
</dbReference>
<dbReference type="NCBIfam" id="NF007640">
    <property type="entry name" value="PRK10307.1"/>
    <property type="match status" value="1"/>
</dbReference>